<name>A0A239VF17_9MICO</name>
<keyword evidence="4" id="KW-1185">Reference proteome</keyword>
<protein>
    <submittedName>
        <fullName evidence="3">Uncharacterized protein</fullName>
    </submittedName>
</protein>
<dbReference type="PROSITE" id="PS51257">
    <property type="entry name" value="PROKAR_LIPOPROTEIN"/>
    <property type="match status" value="1"/>
</dbReference>
<keyword evidence="2" id="KW-0732">Signal</keyword>
<evidence type="ECO:0000313" key="3">
    <source>
        <dbReference type="EMBL" id="SNV20288.1"/>
    </source>
</evidence>
<sequence>MGTGAKNKPYRRIWATRIGAVSIAAAVSMLASCGIGHTPNQPSASPDSDVQRKTEHPSLIFGQGNTNPYTVDISGAATDPDSQHFMNNIRGQFAANKSLVPLNTDHYNSAFVVADAHVPRTNLTFDNCQKKPGTPPGLYDGPAHFTNVPIPADATPAKGNDGALAIWSPQTDQVWEFWQVKKKGEGSWSACWGGRLDHASGSNGVFPVPYGTSASGLVTIGSMISLAEARNGNIPHAMNLGLTSIATQPIVVPANRTDGTSTERSAPPMGSRLRLDPSLNVDALNLTPLGKTVAKAAQKYGFIVTESADVPSIGVESGLHEKQRTGKDPWEAILGGTPSYEQLRNFPWEHVHVIQLGYAPEGVPGGEVNPHTGQAATPAK</sequence>
<organism evidence="3 4">
    <name type="scientific">Dermatophilus congolensis</name>
    <dbReference type="NCBI Taxonomy" id="1863"/>
    <lineage>
        <taxon>Bacteria</taxon>
        <taxon>Bacillati</taxon>
        <taxon>Actinomycetota</taxon>
        <taxon>Actinomycetes</taxon>
        <taxon>Micrococcales</taxon>
        <taxon>Dermatophilaceae</taxon>
        <taxon>Dermatophilus</taxon>
    </lineage>
</organism>
<accession>A0A239VF17</accession>
<evidence type="ECO:0000256" key="1">
    <source>
        <dbReference type="SAM" id="MobiDB-lite"/>
    </source>
</evidence>
<dbReference type="EMBL" id="LT906453">
    <property type="protein sequence ID" value="SNV20288.1"/>
    <property type="molecule type" value="Genomic_DNA"/>
</dbReference>
<dbReference type="KEGG" id="dco:SAMEA4475696_0965"/>
<reference evidence="3 4" key="1">
    <citation type="submission" date="2017-06" db="EMBL/GenBank/DDBJ databases">
        <authorList>
            <consortium name="Pathogen Informatics"/>
        </authorList>
    </citation>
    <scope>NUCLEOTIDE SEQUENCE [LARGE SCALE GENOMIC DNA]</scope>
    <source>
        <strain evidence="3 4">NCTC13039</strain>
    </source>
</reference>
<evidence type="ECO:0000313" key="4">
    <source>
        <dbReference type="Proteomes" id="UP000242637"/>
    </source>
</evidence>
<dbReference type="AlphaFoldDB" id="A0A239VF17"/>
<evidence type="ECO:0000256" key="2">
    <source>
        <dbReference type="SAM" id="SignalP"/>
    </source>
</evidence>
<dbReference type="RefSeq" id="WP_208302606.1">
    <property type="nucleotide sequence ID" value="NZ_JAAFNI010000001.1"/>
</dbReference>
<feature type="signal peptide" evidence="2">
    <location>
        <begin position="1"/>
        <end position="31"/>
    </location>
</feature>
<feature type="chain" id="PRO_5038633405" evidence="2">
    <location>
        <begin position="32"/>
        <end position="380"/>
    </location>
</feature>
<feature type="compositionally biased region" description="Polar residues" evidence="1">
    <location>
        <begin position="38"/>
        <end position="48"/>
    </location>
</feature>
<dbReference type="Proteomes" id="UP000242637">
    <property type="component" value="Chromosome 1"/>
</dbReference>
<feature type="region of interest" description="Disordered" evidence="1">
    <location>
        <begin position="38"/>
        <end position="65"/>
    </location>
</feature>
<gene>
    <name evidence="3" type="ORF">SAMEA4475696_00965</name>
</gene>
<proteinExistence type="predicted"/>
<dbReference type="STRING" id="1121387.GCA_000429885_01122"/>